<protein>
    <recommendedName>
        <fullName evidence="1">Phosphofurin acidic cluster sorting protein 1/2 C-terminal domain-containing protein</fullName>
    </recommendedName>
</protein>
<dbReference type="InterPro" id="IPR019381">
    <property type="entry name" value="PACS1/2_C"/>
</dbReference>
<dbReference type="GO" id="GO:0072659">
    <property type="term" value="P:protein localization to plasma membrane"/>
    <property type="evidence" value="ECO:0007669"/>
    <property type="project" value="TreeGrafter"/>
</dbReference>
<comment type="caution">
    <text evidence="2">The sequence shown here is derived from an EMBL/GenBank/DDBJ whole genome shotgun (WGS) entry which is preliminary data.</text>
</comment>
<sequence length="133" mass="15270">NITTGWSIIVFNIKRGHFEFCAFLIMHVQRLPLAGEHPTQHFVMSYSTKEKKQKLVMRLGKKKEKEKESEPKSQVVEGVSRLICSAKTHSVPLKVSIDGTEWSGVKFFQLSAQWQTHIKHFPITLFSFPEASL</sequence>
<accession>A0AAD8AGT6</accession>
<reference evidence="2" key="2">
    <citation type="submission" date="2023-05" db="EMBL/GenBank/DDBJ databases">
        <authorList>
            <person name="Fouks B."/>
        </authorList>
    </citation>
    <scope>NUCLEOTIDE SEQUENCE</scope>
    <source>
        <strain evidence="2">Stay&amp;Tobe</strain>
        <tissue evidence="2">Testes</tissue>
    </source>
</reference>
<gene>
    <name evidence="2" type="ORF">L9F63_026535</name>
</gene>
<name>A0AAD8AGT6_DIPPU</name>
<dbReference type="AlphaFoldDB" id="A0AAD8AGT6"/>
<feature type="non-terminal residue" evidence="2">
    <location>
        <position position="1"/>
    </location>
</feature>
<feature type="non-terminal residue" evidence="2">
    <location>
        <position position="133"/>
    </location>
</feature>
<dbReference type="Pfam" id="PF10254">
    <property type="entry name" value="Pacs-1"/>
    <property type="match status" value="1"/>
</dbReference>
<dbReference type="PANTHER" id="PTHR13280:SF17">
    <property type="entry name" value="KRUEPPEL TARGET AT 95D, ISOFORM A"/>
    <property type="match status" value="1"/>
</dbReference>
<evidence type="ECO:0000313" key="2">
    <source>
        <dbReference type="EMBL" id="KAJ9598929.1"/>
    </source>
</evidence>
<dbReference type="Proteomes" id="UP001233999">
    <property type="component" value="Unassembled WGS sequence"/>
</dbReference>
<reference evidence="2" key="1">
    <citation type="journal article" date="2023" name="IScience">
        <title>Live-bearing cockroach genome reveals convergent evolutionary mechanisms linked to viviparity in insects and beyond.</title>
        <authorList>
            <person name="Fouks B."/>
            <person name="Harrison M.C."/>
            <person name="Mikhailova A.A."/>
            <person name="Marchal E."/>
            <person name="English S."/>
            <person name="Carruthers M."/>
            <person name="Jennings E.C."/>
            <person name="Chiamaka E.L."/>
            <person name="Frigard R.A."/>
            <person name="Pippel M."/>
            <person name="Attardo G.M."/>
            <person name="Benoit J.B."/>
            <person name="Bornberg-Bauer E."/>
            <person name="Tobe S.S."/>
        </authorList>
    </citation>
    <scope>NUCLEOTIDE SEQUENCE</scope>
    <source>
        <strain evidence="2">Stay&amp;Tobe</strain>
    </source>
</reference>
<organism evidence="2 3">
    <name type="scientific">Diploptera punctata</name>
    <name type="common">Pacific beetle cockroach</name>
    <dbReference type="NCBI Taxonomy" id="6984"/>
    <lineage>
        <taxon>Eukaryota</taxon>
        <taxon>Metazoa</taxon>
        <taxon>Ecdysozoa</taxon>
        <taxon>Arthropoda</taxon>
        <taxon>Hexapoda</taxon>
        <taxon>Insecta</taxon>
        <taxon>Pterygota</taxon>
        <taxon>Neoptera</taxon>
        <taxon>Polyneoptera</taxon>
        <taxon>Dictyoptera</taxon>
        <taxon>Blattodea</taxon>
        <taxon>Blaberoidea</taxon>
        <taxon>Blaberidae</taxon>
        <taxon>Diplopterinae</taxon>
        <taxon>Diploptera</taxon>
    </lineage>
</organism>
<proteinExistence type="predicted"/>
<dbReference type="EMBL" id="JASPKZ010000844">
    <property type="protein sequence ID" value="KAJ9598929.1"/>
    <property type="molecule type" value="Genomic_DNA"/>
</dbReference>
<evidence type="ECO:0000313" key="3">
    <source>
        <dbReference type="Proteomes" id="UP001233999"/>
    </source>
</evidence>
<dbReference type="PANTHER" id="PTHR13280">
    <property type="entry name" value="PHOSPHOFURIN ACIDIC CLUSTER SORTING PROTEIN"/>
    <property type="match status" value="1"/>
</dbReference>
<evidence type="ECO:0000259" key="1">
    <source>
        <dbReference type="Pfam" id="PF10254"/>
    </source>
</evidence>
<feature type="domain" description="Phosphofurin acidic cluster sorting protein 1/2 C-terminal" evidence="1">
    <location>
        <begin position="21"/>
        <end position="127"/>
    </location>
</feature>
<keyword evidence="3" id="KW-1185">Reference proteome</keyword>